<reference evidence="1 2" key="1">
    <citation type="submission" date="2021-05" db="EMBL/GenBank/DDBJ databases">
        <title>Culturable bacteria isolated from Daya Bay.</title>
        <authorList>
            <person name="Zheng W."/>
            <person name="Yu S."/>
            <person name="Huang Y."/>
        </authorList>
    </citation>
    <scope>NUCLEOTIDE SEQUENCE [LARGE SCALE GENOMIC DNA]</scope>
    <source>
        <strain evidence="1 2">DP4N28-5</strain>
    </source>
</reference>
<protein>
    <submittedName>
        <fullName evidence="1">NAD(P)-binding protein</fullName>
    </submittedName>
</protein>
<name>A0ABS6T3G5_9RHOB</name>
<sequence length="440" mass="49644">MSDDDIVILGTGMAGLGAAHHFNSQGVRARMYDKNSYPGGHTATFVHDSGFVFDDGPHISFSKDPRIQDLFASNVDGHYEKLQAYVNNYYHGAWVKHPAQANLHNLPTELKTQCVLDFIEASKTDVVEKPANYLEWLISVFGKTFATHFPAVYGKKYHTVDAEKMSTVWMGPRLYRPSMEEVIRGALFAETPDVHYISDFRYPSEGGFISYLKPFMEKAEMKLDHEVVHIDPKAKSVRFANGETVEYKQLVSSIPLPDLIPLIDGAPENVKAAAAQLCATTCVTVNIGLARDDFTPATWTYIYDEDIVFTRLSFPHKMSPSTCPPGTGSIQAECYYSWKYRPLDVTPDDLIQPVIDDLVKIGLIREDEEILHTDARLIPHANIIFDLDRETALPIVHEWLDEIGITYVGRFGEWGYQWTDEAFKSGERGARQVLERRVDA</sequence>
<gene>
    <name evidence="1" type="ORF">KJP28_12770</name>
</gene>
<evidence type="ECO:0000313" key="2">
    <source>
        <dbReference type="Proteomes" id="UP000756530"/>
    </source>
</evidence>
<comment type="caution">
    <text evidence="1">The sequence shown here is derived from an EMBL/GenBank/DDBJ whole genome shotgun (WGS) entry which is preliminary data.</text>
</comment>
<keyword evidence="2" id="KW-1185">Reference proteome</keyword>
<proteinExistence type="predicted"/>
<organism evidence="1 2">
    <name type="scientific">Maritimibacter dapengensis</name>
    <dbReference type="NCBI Taxonomy" id="2836868"/>
    <lineage>
        <taxon>Bacteria</taxon>
        <taxon>Pseudomonadati</taxon>
        <taxon>Pseudomonadota</taxon>
        <taxon>Alphaproteobacteria</taxon>
        <taxon>Rhodobacterales</taxon>
        <taxon>Roseobacteraceae</taxon>
        <taxon>Maritimibacter</taxon>
    </lineage>
</organism>
<dbReference type="EMBL" id="JAHUZE010000003">
    <property type="protein sequence ID" value="MBV7379798.1"/>
    <property type="molecule type" value="Genomic_DNA"/>
</dbReference>
<dbReference type="PANTHER" id="PTHR21197:SF0">
    <property type="entry name" value="UDP-GALACTOPYRANOSE MUTASE"/>
    <property type="match status" value="1"/>
</dbReference>
<dbReference type="Pfam" id="PF13450">
    <property type="entry name" value="NAD_binding_8"/>
    <property type="match status" value="1"/>
</dbReference>
<accession>A0ABS6T3G5</accession>
<evidence type="ECO:0000313" key="1">
    <source>
        <dbReference type="EMBL" id="MBV7379798.1"/>
    </source>
</evidence>
<dbReference type="PANTHER" id="PTHR21197">
    <property type="entry name" value="UDP-GALACTOPYRANOSE MUTASE"/>
    <property type="match status" value="1"/>
</dbReference>
<dbReference type="Proteomes" id="UP000756530">
    <property type="component" value="Unassembled WGS sequence"/>
</dbReference>
<dbReference type="RefSeq" id="WP_218392990.1">
    <property type="nucleotide sequence ID" value="NZ_JAHUZE010000003.1"/>
</dbReference>